<dbReference type="STRING" id="6183.A0A5K4EMI9"/>
<feature type="coiled-coil region" evidence="1">
    <location>
        <begin position="1410"/>
        <end position="1475"/>
    </location>
</feature>
<feature type="coiled-coil region" evidence="1">
    <location>
        <begin position="95"/>
        <end position="122"/>
    </location>
</feature>
<dbReference type="InParanoid" id="A0A5K4EMI9"/>
<sequence>MSDHMAGKPNKGSIFQVEHCYGPNNSNGLGRASSLEETLGDMRRENFRLRLLLYNYERTYRQANVPQDLESSRIFAAESENILLKEALSEKDTLLNFSSKMNDQLREQINILKEKSDNIENDWRKKYDILHTEFQCAQEKVRALEMSILAKDTEFAKCKNEFQSSIARLQAELAFSQHTNKRYRREIQMFRTEADDLRATLETVNKSHVSIDVKDLKPDDLHTSEQNLWNQSPQCNLKTPTTVSSLSPSFSTSTGHEDGVVRTPLKEFNSLHNQIPSEESYAKLTDRLNSARHLILELGNEKLRTDKLIASMKSTHEKEISALKDKCELIEAQLMKENQLNHEELSRKDTEIERLNNQINELIEKLDTSLSVREKLQFDLDHLTEKFVRTKRECTDLQDQLDSLRIADQQKYIETVNVDKNNETNVMCTPHTNCTTDNQETASISRLRNLYDLIHDLMLRLNDVRFTQHSVVEMINRSLAAVDIEHSREVSPLRKAISASGGLDRPSSNIIPLSLSRTNATYGGFNTLFENMSSSINNPVASSIYDNPTSESIVSTELNETVAELRFGCPRSPVSTNLKCTSREHSYLDITKPLSRNQAMNKAAIRNISLRRKLFGASQPKSQTGNFVESSSMCEDFKTSEQNVKKSEVLFHSFTEDIHDVTFNRSTRKPINAGDLTMVEWEHKDIFERLLIAMSRLRDAIEECSDIGSEFWDLDVKKHLSVLLTSQMDSFHAHVNRPNGSIADGDGDSVDLDAKEADKIILKSADRSARFDGGQLPPFDPIGFMSQNEEASLSQLYGSAWRHPMGISTKLHDMKNLKILSEQSLNQSYTDSNGPLKESSIQLINIPNNDDKSLYEARDLNNKIITLEAENSTLQKVITDLLDKMKVSGVLNQSDHISREIIHTEPDSSISLAPYVVFENQRTEELSSVLAQCQQKNYELREQYSRLRNLLSTPSHNQNVDIGNAELSNFEIIHTIIKRLQTVVNSESESANVIDLVDTVTSELVESRDSITNLNDQLCKMEKYLSESVSLYDYQSLENEMNSLKEELHQVLEKINEYKTDVQYACDNLAPLLLFNESVALKVLVDDVIIKLNDQKNYSNSLNTEFQAILGSANCPIPETLDECIKVIKNDFSNYKVTIDQLKADKINAINMIKELAPQNEDLCTLSDYIGWFIGIFNEKQCNFENLEQNYLIIQQSLSDTVQKYENLGTTINELNDKLKISKSQVESLETELADTIKSHVPIEDYESIVTQINAVEEDLCKAQSKVTEYEQEYDFIKKLVESTLMKQSICLKHDIKELCTNFNVYKNSLGSSEAASNKFETHSTQTERDNGKLVIEQTSFINIPDTSSLINDDIVGEEDIKLKNCFANEIGSYKVNVDPQNNIQISDVGKPTPNIRKYNELKVAAFEIKNKLISRTQKLEAALKEVERLRGVIQQDKERASGALDELKDLRQKVLRKNQRIRDLENDVARLKACSSKVNVGSVQINDSSARLLSEPEQRRGCEGHLESFDQVNADQPNRVCSSITASLLRCPATPRNDSTENLLDQLADYTVSCDSVSMDNTHDPVSSINNEELAVTFHNDGCKLFLLKTNTYKTTSRCHNMNKLLPELHSTTVQLKKLITLNLSNEDSLLDVLNNVEQHGSLSLSSISYSQSLVDNQVKTSHVDNIGLIDQSGIMDNMKTFIESLHYAHVRLHYYARKMDHLCMSLVNQCGKCSFKSQQVLSSNIDKSTDLLISIIRRLESLCNQNDLFSNHVIESILRDSRQLLDWIQCLGAESVNNACNLTRKEDDINTCPLEVKSLLCSGEREKLKSQIKHYRRKYHQLLQSVDIVTKNLADTTDVISSTRTRLENVAGVSPITDHSASMK</sequence>
<feature type="coiled-coil region" evidence="1">
    <location>
        <begin position="313"/>
        <end position="400"/>
    </location>
</feature>
<feature type="domain" description="DUF5741" evidence="2">
    <location>
        <begin position="1396"/>
        <end position="1466"/>
    </location>
</feature>
<dbReference type="InterPro" id="IPR043979">
    <property type="entry name" value="DUF5741"/>
</dbReference>
<dbReference type="PANTHER" id="PTHR23159:SF60">
    <property type="entry name" value="SPINDLE ASSEMBLY ABNORMAL PROTEIN 4"/>
    <property type="match status" value="1"/>
</dbReference>
<dbReference type="PANTHER" id="PTHR23159">
    <property type="entry name" value="CENTROSOMAL PROTEIN 2"/>
    <property type="match status" value="1"/>
</dbReference>
<dbReference type="ExpressionAtlas" id="A0A5K4EMI9">
    <property type="expression patterns" value="baseline and differential"/>
</dbReference>
<feature type="coiled-coil region" evidence="1">
    <location>
        <begin position="1205"/>
        <end position="1232"/>
    </location>
</feature>
<proteinExistence type="predicted"/>
<protein>
    <submittedName>
        <fullName evidence="3">Uveal autoantigen with coiled-coil domains and ankyrin repeats protein, putative</fullName>
    </submittedName>
</protein>
<evidence type="ECO:0000313" key="3">
    <source>
        <dbReference type="WBParaSite" id="Smp_129710.2"/>
    </source>
</evidence>
<feature type="coiled-coil region" evidence="1">
    <location>
        <begin position="1034"/>
        <end position="1061"/>
    </location>
</feature>
<name>A0A5K4EMI9_SCHMA</name>
<keyword evidence="1" id="KW-0175">Coiled coil</keyword>
<reference evidence="3" key="1">
    <citation type="submission" date="2019-11" db="UniProtKB">
        <authorList>
            <consortium name="WormBaseParasite"/>
        </authorList>
    </citation>
    <scope>IDENTIFICATION</scope>
    <source>
        <strain evidence="3">Puerto Rican</strain>
    </source>
</reference>
<dbReference type="Pfam" id="PF19012">
    <property type="entry name" value="DUF5741"/>
    <property type="match status" value="1"/>
</dbReference>
<feature type="coiled-coil region" evidence="1">
    <location>
        <begin position="166"/>
        <end position="200"/>
    </location>
</feature>
<dbReference type="WBParaSite" id="Smp_129710.2">
    <property type="protein sequence ID" value="Smp_129710.2"/>
    <property type="gene ID" value="Smp_129710"/>
</dbReference>
<organism evidence="3">
    <name type="scientific">Schistosoma mansoni</name>
    <name type="common">Blood fluke</name>
    <dbReference type="NCBI Taxonomy" id="6183"/>
    <lineage>
        <taxon>Eukaryota</taxon>
        <taxon>Metazoa</taxon>
        <taxon>Spiralia</taxon>
        <taxon>Lophotrochozoa</taxon>
        <taxon>Platyhelminthes</taxon>
        <taxon>Trematoda</taxon>
        <taxon>Digenea</taxon>
        <taxon>Strigeidida</taxon>
        <taxon>Schistosomatoidea</taxon>
        <taxon>Schistosomatidae</taxon>
        <taxon>Schistosoma</taxon>
    </lineage>
</organism>
<evidence type="ECO:0000259" key="2">
    <source>
        <dbReference type="Pfam" id="PF19012"/>
    </source>
</evidence>
<accession>A0A5K4EMI9</accession>
<evidence type="ECO:0000256" key="1">
    <source>
        <dbReference type="SAM" id="Coils"/>
    </source>
</evidence>